<feature type="domain" description="FAS1" evidence="2">
    <location>
        <begin position="281"/>
        <end position="458"/>
    </location>
</feature>
<feature type="compositionally biased region" description="Basic and acidic residues" evidence="1">
    <location>
        <begin position="110"/>
        <end position="124"/>
    </location>
</feature>
<dbReference type="InterPro" id="IPR050904">
    <property type="entry name" value="Adhesion/Biosynth-related"/>
</dbReference>
<dbReference type="PANTHER" id="PTHR10900:SF125">
    <property type="entry name" value="FAS1 DOMAIN-CONTAINING PROTEIN YLR001C"/>
    <property type="match status" value="1"/>
</dbReference>
<reference evidence="3" key="1">
    <citation type="submission" date="2016-03" db="EMBL/GenBank/DDBJ databases">
        <title>Draft genome sequence of Rosellinia necatrix.</title>
        <authorList>
            <person name="Kanematsu S."/>
        </authorList>
    </citation>
    <scope>NUCLEOTIDE SEQUENCE [LARGE SCALE GENOMIC DNA]</scope>
    <source>
        <strain evidence="3">W97</strain>
    </source>
</reference>
<dbReference type="InterPro" id="IPR036378">
    <property type="entry name" value="FAS1_dom_sf"/>
</dbReference>
<dbReference type="SMART" id="SM00554">
    <property type="entry name" value="FAS1"/>
    <property type="match status" value="2"/>
</dbReference>
<accession>A0A1W2TWG6</accession>
<dbReference type="PANTHER" id="PTHR10900">
    <property type="entry name" value="PERIOSTIN-RELATED"/>
    <property type="match status" value="1"/>
</dbReference>
<proteinExistence type="predicted"/>
<evidence type="ECO:0000313" key="3">
    <source>
        <dbReference type="EMBL" id="GAP93011.1"/>
    </source>
</evidence>
<dbReference type="Gene3D" id="2.30.180.10">
    <property type="entry name" value="FAS1 domain"/>
    <property type="match status" value="2"/>
</dbReference>
<protein>
    <submittedName>
        <fullName evidence="3">Putative fasciclin domain family protein</fullName>
    </submittedName>
</protein>
<dbReference type="OrthoDB" id="7700931at2759"/>
<evidence type="ECO:0000259" key="2">
    <source>
        <dbReference type="PROSITE" id="PS50213"/>
    </source>
</evidence>
<feature type="region of interest" description="Disordered" evidence="1">
    <location>
        <begin position="96"/>
        <end position="124"/>
    </location>
</feature>
<dbReference type="AlphaFoldDB" id="A0A1W2TWG6"/>
<dbReference type="SUPFAM" id="SSF82153">
    <property type="entry name" value="FAS1 domain"/>
    <property type="match status" value="2"/>
</dbReference>
<evidence type="ECO:0000256" key="1">
    <source>
        <dbReference type="SAM" id="MobiDB-lite"/>
    </source>
</evidence>
<dbReference type="EMBL" id="DF977476">
    <property type="protein sequence ID" value="GAP93011.1"/>
    <property type="molecule type" value="Genomic_DNA"/>
</dbReference>
<sequence length="513" mass="56378">MRYTTILPFAAGLATAIVIPDDATARQLSLESPAAQQHDAEVETSVDATILNWWDALRSAPDAAVDFVNRNAHKFLDNVLDVDNIDSLLDADDAADFFGPGKPGKPGKPGRPDNGYRGRPDHHGTTNLTVYQAIQASNYTHKFAALINDFPDIVDLLNSTDTNVTAFIPIDKAFDKIPEHHGKPPKEFIQKIIEYHILPGYYPAGRVVASHTLPTTLKSEALGGRPQRLRVSLGIFGLRINFYSKVNIANLFVKNGVIHGVDSILVPPPPARRLISLFPSKFSTLELAAEKTGLLPHHGHEDPGKGNDADHTHDHDSKLTGRTIFAPTNLAFRRLGPAANAFLFNTEKGLGYLRALLKYHIVINQTLYSDAFYGVKGHAEDFLLPLTPDNEGKKGGKGGEHNGHFHVDLPTLLDDKRLSIDIARWYGFINIRINGYQNVAIEDGIARDGVVHVVNSVLIPPREHKSEGAWTEEDGDIPVEELIERLNPYLENDSVSKAKTDADASEGQVWGEL</sequence>
<name>A0A1W2TWG6_ROSNE</name>
<evidence type="ECO:0000313" key="4">
    <source>
        <dbReference type="Proteomes" id="UP000054516"/>
    </source>
</evidence>
<gene>
    <name evidence="3" type="ORF">SAMD00023353_3100210</name>
</gene>
<dbReference type="InterPro" id="IPR000782">
    <property type="entry name" value="FAS1_domain"/>
</dbReference>
<dbReference type="Pfam" id="PF02469">
    <property type="entry name" value="Fasciclin"/>
    <property type="match status" value="2"/>
</dbReference>
<dbReference type="OMA" id="GVKGFTH"/>
<feature type="region of interest" description="Disordered" evidence="1">
    <location>
        <begin position="295"/>
        <end position="316"/>
    </location>
</feature>
<keyword evidence="4" id="KW-1185">Reference proteome</keyword>
<dbReference type="PROSITE" id="PS50213">
    <property type="entry name" value="FAS1"/>
    <property type="match status" value="2"/>
</dbReference>
<dbReference type="Proteomes" id="UP000054516">
    <property type="component" value="Unassembled WGS sequence"/>
</dbReference>
<organism evidence="3">
    <name type="scientific">Rosellinia necatrix</name>
    <name type="common">White root-rot fungus</name>
    <dbReference type="NCBI Taxonomy" id="77044"/>
    <lineage>
        <taxon>Eukaryota</taxon>
        <taxon>Fungi</taxon>
        <taxon>Dikarya</taxon>
        <taxon>Ascomycota</taxon>
        <taxon>Pezizomycotina</taxon>
        <taxon>Sordariomycetes</taxon>
        <taxon>Xylariomycetidae</taxon>
        <taxon>Xylariales</taxon>
        <taxon>Xylariaceae</taxon>
        <taxon>Rosellinia</taxon>
    </lineage>
</organism>
<feature type="compositionally biased region" description="Basic and acidic residues" evidence="1">
    <location>
        <begin position="298"/>
        <end position="316"/>
    </location>
</feature>
<dbReference type="STRING" id="77044.A0A1W2TWG6"/>
<feature type="domain" description="FAS1" evidence="2">
    <location>
        <begin position="127"/>
        <end position="265"/>
    </location>
</feature>